<dbReference type="GO" id="GO:0005506">
    <property type="term" value="F:iron ion binding"/>
    <property type="evidence" value="ECO:0007669"/>
    <property type="project" value="InterPro"/>
</dbReference>
<dbReference type="Pfam" id="PF13442">
    <property type="entry name" value="Cytochrome_CBB3"/>
    <property type="match status" value="1"/>
</dbReference>
<keyword evidence="8" id="KW-0732">Signal</keyword>
<evidence type="ECO:0000259" key="9">
    <source>
        <dbReference type="PROSITE" id="PS51007"/>
    </source>
</evidence>
<evidence type="ECO:0000256" key="7">
    <source>
        <dbReference type="SAM" id="MobiDB-lite"/>
    </source>
</evidence>
<dbReference type="PROSITE" id="PS51007">
    <property type="entry name" value="CYTC"/>
    <property type="match status" value="1"/>
</dbReference>
<accession>A0A254TIX5</accession>
<dbReference type="NCBIfam" id="TIGR04257">
    <property type="entry name" value="nanowire_3heme"/>
    <property type="match status" value="1"/>
</dbReference>
<feature type="signal peptide" evidence="8">
    <location>
        <begin position="1"/>
        <end position="25"/>
    </location>
</feature>
<feature type="chain" id="PRO_5012761659" evidence="8">
    <location>
        <begin position="26"/>
        <end position="318"/>
    </location>
</feature>
<dbReference type="SUPFAM" id="SSF46626">
    <property type="entry name" value="Cytochrome c"/>
    <property type="match status" value="1"/>
</dbReference>
<dbReference type="Gene3D" id="3.90.10.10">
    <property type="entry name" value="Cytochrome C3"/>
    <property type="match status" value="1"/>
</dbReference>
<dbReference type="InterPro" id="IPR002323">
    <property type="entry name" value="Cyt_CIE"/>
</dbReference>
<dbReference type="AlphaFoldDB" id="A0A254TIX5"/>
<dbReference type="GO" id="GO:0009055">
    <property type="term" value="F:electron transfer activity"/>
    <property type="evidence" value="ECO:0007669"/>
    <property type="project" value="InterPro"/>
</dbReference>
<evidence type="ECO:0000256" key="4">
    <source>
        <dbReference type="ARBA" id="ARBA00022982"/>
    </source>
</evidence>
<dbReference type="OrthoDB" id="9814708at2"/>
<comment type="caution">
    <text evidence="10">The sequence shown here is derived from an EMBL/GenBank/DDBJ whole genome shotgun (WGS) entry which is preliminary data.</text>
</comment>
<keyword evidence="5 6" id="KW-0408">Iron</keyword>
<evidence type="ECO:0000256" key="5">
    <source>
        <dbReference type="ARBA" id="ARBA00023004"/>
    </source>
</evidence>
<evidence type="ECO:0000256" key="8">
    <source>
        <dbReference type="SAM" id="SignalP"/>
    </source>
</evidence>
<organism evidence="10 11">
    <name type="scientific">Noviherbaspirillum denitrificans</name>
    <dbReference type="NCBI Taxonomy" id="1968433"/>
    <lineage>
        <taxon>Bacteria</taxon>
        <taxon>Pseudomonadati</taxon>
        <taxon>Pseudomonadota</taxon>
        <taxon>Betaproteobacteria</taxon>
        <taxon>Burkholderiales</taxon>
        <taxon>Oxalobacteraceae</taxon>
        <taxon>Noviherbaspirillum</taxon>
    </lineage>
</organism>
<dbReference type="Proteomes" id="UP000197535">
    <property type="component" value="Unassembled WGS sequence"/>
</dbReference>
<dbReference type="InterPro" id="IPR036909">
    <property type="entry name" value="Cyt_c-like_dom_sf"/>
</dbReference>
<sequence>MKKSLMLRAGLFALATGVLSLSAFAADLPNGKAIYDAGCVACHSTGAAGAPKLGDAAAWAPRVKTGAPSLYNSAIKGKGAMPPKGGNASLSEADVRAAVNYMISQSEGPKGAAPAAAAPASAPAPAAAAPAPVAVVAAAPAPAAATGAAPANTFNRLMKPAAQRNLPPPQDGIHDPENDGTHSLQPPLSAFTAFVRNNDGNRVDWVKTLGENRIQPRFDRNDPNAKPMVMDMNIVREVKGTMPDVVYPHKQHTEWLDCSNCHPAIFVPQKGANQISMASILLGQACGVCHGKVAFPVSECRRCHSKSKALPVKAEAKP</sequence>
<keyword evidence="4" id="KW-0249">Electron transport</keyword>
<evidence type="ECO:0000256" key="6">
    <source>
        <dbReference type="PROSITE-ProRule" id="PRU00433"/>
    </source>
</evidence>
<name>A0A254TIX5_9BURK</name>
<dbReference type="InterPro" id="IPR009056">
    <property type="entry name" value="Cyt_c-like_dom"/>
</dbReference>
<feature type="region of interest" description="Disordered" evidence="7">
    <location>
        <begin position="162"/>
        <end position="186"/>
    </location>
</feature>
<dbReference type="PANTHER" id="PTHR40942:SF4">
    <property type="entry name" value="CYTOCHROME C5"/>
    <property type="match status" value="1"/>
</dbReference>
<dbReference type="PRINTS" id="PR00607">
    <property type="entry name" value="CYTCHROMECIE"/>
</dbReference>
<dbReference type="EMBL" id="LSTO01000001">
    <property type="protein sequence ID" value="OWW21292.1"/>
    <property type="molecule type" value="Genomic_DNA"/>
</dbReference>
<evidence type="ECO:0000313" key="11">
    <source>
        <dbReference type="Proteomes" id="UP000197535"/>
    </source>
</evidence>
<keyword evidence="11" id="KW-1185">Reference proteome</keyword>
<dbReference type="Gene3D" id="1.10.760.10">
    <property type="entry name" value="Cytochrome c-like domain"/>
    <property type="match status" value="1"/>
</dbReference>
<dbReference type="RefSeq" id="WP_088708150.1">
    <property type="nucleotide sequence ID" value="NZ_LSTO01000001.1"/>
</dbReference>
<evidence type="ECO:0000256" key="2">
    <source>
        <dbReference type="ARBA" id="ARBA00022617"/>
    </source>
</evidence>
<reference evidence="10 11" key="1">
    <citation type="submission" date="2016-02" db="EMBL/GenBank/DDBJ databases">
        <authorList>
            <person name="Wen L."/>
            <person name="He K."/>
            <person name="Yang H."/>
        </authorList>
    </citation>
    <scope>NUCLEOTIDE SEQUENCE [LARGE SCALE GENOMIC DNA]</scope>
    <source>
        <strain evidence="10 11">TSA40</strain>
    </source>
</reference>
<dbReference type="InterPro" id="IPR036280">
    <property type="entry name" value="Multihaem_cyt_sf"/>
</dbReference>
<dbReference type="InterPro" id="IPR029467">
    <property type="entry name" value="Cyt_c7-like"/>
</dbReference>
<feature type="domain" description="Cytochrome c" evidence="9">
    <location>
        <begin position="26"/>
        <end position="106"/>
    </location>
</feature>
<evidence type="ECO:0000256" key="1">
    <source>
        <dbReference type="ARBA" id="ARBA00022448"/>
    </source>
</evidence>
<evidence type="ECO:0000313" key="10">
    <source>
        <dbReference type="EMBL" id="OWW21292.1"/>
    </source>
</evidence>
<keyword evidence="1" id="KW-0813">Transport</keyword>
<dbReference type="SUPFAM" id="SSF48695">
    <property type="entry name" value="Multiheme cytochromes"/>
    <property type="match status" value="1"/>
</dbReference>
<dbReference type="InterPro" id="IPR026352">
    <property type="entry name" value="Nanowire_3heme"/>
</dbReference>
<proteinExistence type="predicted"/>
<dbReference type="Pfam" id="PF14522">
    <property type="entry name" value="Cytochrome_C7"/>
    <property type="match status" value="1"/>
</dbReference>
<dbReference type="GO" id="GO:0020037">
    <property type="term" value="F:heme binding"/>
    <property type="evidence" value="ECO:0007669"/>
    <property type="project" value="InterPro"/>
</dbReference>
<keyword evidence="2 6" id="KW-0349">Heme</keyword>
<protein>
    <submittedName>
        <fullName evidence="10">Cytochrome C</fullName>
    </submittedName>
</protein>
<evidence type="ECO:0000256" key="3">
    <source>
        <dbReference type="ARBA" id="ARBA00022723"/>
    </source>
</evidence>
<dbReference type="PANTHER" id="PTHR40942">
    <property type="match status" value="1"/>
</dbReference>
<keyword evidence="3 6" id="KW-0479">Metal-binding</keyword>
<gene>
    <name evidence="10" type="ORF">AYR66_19250</name>
</gene>